<sequence length="103" mass="11536">MPKTRKTNSMVKNHLQITVHQITFLRAQAIYSEVSELLSADVKFTLKLNPNGKPAKGSFEIFIQKSPSSDRILIWSGLNKGPPRKDKFPEAASLIESISKNIN</sequence>
<protein>
    <submittedName>
        <fullName evidence="2">CSON001457 protein</fullName>
    </submittedName>
</protein>
<organism evidence="2">
    <name type="scientific">Culicoides sonorensis</name>
    <name type="common">Biting midge</name>
    <dbReference type="NCBI Taxonomy" id="179676"/>
    <lineage>
        <taxon>Eukaryota</taxon>
        <taxon>Metazoa</taxon>
        <taxon>Ecdysozoa</taxon>
        <taxon>Arthropoda</taxon>
        <taxon>Hexapoda</taxon>
        <taxon>Insecta</taxon>
        <taxon>Pterygota</taxon>
        <taxon>Neoptera</taxon>
        <taxon>Endopterygota</taxon>
        <taxon>Diptera</taxon>
        <taxon>Nematocera</taxon>
        <taxon>Chironomoidea</taxon>
        <taxon>Ceratopogonidae</taxon>
        <taxon>Ceratopogoninae</taxon>
        <taxon>Culicoides</taxon>
        <taxon>Monoculicoides</taxon>
    </lineage>
</organism>
<evidence type="ECO:0000313" key="2">
    <source>
        <dbReference type="EMBL" id="SSX20426.1"/>
    </source>
</evidence>
<reference evidence="1" key="1">
    <citation type="submission" date="2018-04" db="EMBL/GenBank/DDBJ databases">
        <authorList>
            <person name="Go L.Y."/>
            <person name="Mitchell J.A."/>
        </authorList>
    </citation>
    <scope>NUCLEOTIDE SEQUENCE</scope>
    <source>
        <tissue evidence="1">Whole organism</tissue>
    </source>
</reference>
<evidence type="ECO:0000313" key="1">
    <source>
        <dbReference type="EMBL" id="SSX00046.1"/>
    </source>
</evidence>
<dbReference type="OMA" id="KLITEMM"/>
<dbReference type="AlphaFoldDB" id="A0A336LQW0"/>
<dbReference type="EMBL" id="UFQT01000121">
    <property type="protein sequence ID" value="SSX20426.1"/>
    <property type="molecule type" value="Genomic_DNA"/>
</dbReference>
<name>A0A336LQW0_CULSO</name>
<reference evidence="2" key="2">
    <citation type="submission" date="2018-07" db="EMBL/GenBank/DDBJ databases">
        <authorList>
            <person name="Quirk P.G."/>
            <person name="Krulwich T.A."/>
        </authorList>
    </citation>
    <scope>NUCLEOTIDE SEQUENCE</scope>
</reference>
<dbReference type="VEuPathDB" id="VectorBase:CSON001457"/>
<dbReference type="EMBL" id="UFQS01000121">
    <property type="protein sequence ID" value="SSX00046.1"/>
    <property type="molecule type" value="Genomic_DNA"/>
</dbReference>
<accession>A0A336LQW0</accession>
<gene>
    <name evidence="2" type="primary">CSON001457</name>
</gene>
<proteinExistence type="predicted"/>